<dbReference type="Gene3D" id="1.25.40.20">
    <property type="entry name" value="Ankyrin repeat-containing domain"/>
    <property type="match status" value="1"/>
</dbReference>
<evidence type="ECO:0000256" key="1">
    <source>
        <dbReference type="PROSITE-ProRule" id="PRU00023"/>
    </source>
</evidence>
<protein>
    <submittedName>
        <fullName evidence="3">Uncharacterized protein</fullName>
    </submittedName>
</protein>
<organism evidence="3 4">
    <name type="scientific">Acer yangbiense</name>
    <dbReference type="NCBI Taxonomy" id="1000413"/>
    <lineage>
        <taxon>Eukaryota</taxon>
        <taxon>Viridiplantae</taxon>
        <taxon>Streptophyta</taxon>
        <taxon>Embryophyta</taxon>
        <taxon>Tracheophyta</taxon>
        <taxon>Spermatophyta</taxon>
        <taxon>Magnoliopsida</taxon>
        <taxon>eudicotyledons</taxon>
        <taxon>Gunneridae</taxon>
        <taxon>Pentapetalae</taxon>
        <taxon>rosids</taxon>
        <taxon>malvids</taxon>
        <taxon>Sapindales</taxon>
        <taxon>Sapindaceae</taxon>
        <taxon>Hippocastanoideae</taxon>
        <taxon>Acereae</taxon>
        <taxon>Acer</taxon>
    </lineage>
</organism>
<reference evidence="4" key="1">
    <citation type="journal article" date="2019" name="Gigascience">
        <title>De novo genome assembly of the endangered Acer yangbiense, a plant species with extremely small populations endemic to Yunnan Province, China.</title>
        <authorList>
            <person name="Yang J."/>
            <person name="Wariss H.M."/>
            <person name="Tao L."/>
            <person name="Zhang R."/>
            <person name="Yun Q."/>
            <person name="Hollingsworth P."/>
            <person name="Dao Z."/>
            <person name="Luo G."/>
            <person name="Guo H."/>
            <person name="Ma Y."/>
            <person name="Sun W."/>
        </authorList>
    </citation>
    <scope>NUCLEOTIDE SEQUENCE [LARGE SCALE GENOMIC DNA]</scope>
    <source>
        <strain evidence="4">cv. Malutang</strain>
    </source>
</reference>
<accession>A0A5C7IGD6</accession>
<dbReference type="InterPro" id="IPR036770">
    <property type="entry name" value="Ankyrin_rpt-contain_sf"/>
</dbReference>
<sequence>MVEAASSTQPDNKEISEMSGEESTVEQSAFSTQSTVVGEQSAVEKKRQQLADNEGAASSTQPDIQELINEMSKKADSIQSTVDGEQSSVEKKRQLLAKYEDFLKEPTQKVVSYLRVDLARYQPLMMACFDNNMKAVEDFINKNLETILDARIDEVGSTIFHLIVQFRALEALTEKLVSKVNANSLVERRSINSFTALHIAAAVGNTKAVKLLVKKNKDLLTIKDTAGLLPLSCAIGSGRYKATVEYLLSDPEARIENFAEKFPRDSDDVLFRLIKANHIDLAFGFLDQNPNLADRGRNPEIWKKTIYLLAGKDTGLPIPGIKSIHEQKLMHVQTLQIVRLMIAGKTWTYTEALESLKKPVLRAAKLGNYMFVEEILKTDDNECNILHLAGKLVPSTRVPGAVLQMQRELQWFKFPLLLDIYKFTYGHTFLRPMK</sequence>
<feature type="region of interest" description="Disordered" evidence="2">
    <location>
        <begin position="1"/>
        <end position="63"/>
    </location>
</feature>
<dbReference type="PANTHER" id="PTHR47303">
    <property type="match status" value="1"/>
</dbReference>
<dbReference type="PANTHER" id="PTHR47303:SF1">
    <property type="entry name" value="NF-KAPPA-B INHIBITOR BETA"/>
    <property type="match status" value="1"/>
</dbReference>
<evidence type="ECO:0000313" key="4">
    <source>
        <dbReference type="Proteomes" id="UP000323000"/>
    </source>
</evidence>
<dbReference type="AlphaFoldDB" id="A0A5C7IGD6"/>
<feature type="compositionally biased region" description="Polar residues" evidence="2">
    <location>
        <begin position="25"/>
        <end position="38"/>
    </location>
</feature>
<dbReference type="PROSITE" id="PS50088">
    <property type="entry name" value="ANK_REPEAT"/>
    <property type="match status" value="1"/>
</dbReference>
<dbReference type="InterPro" id="IPR002110">
    <property type="entry name" value="Ankyrin_rpt"/>
</dbReference>
<gene>
    <name evidence="3" type="ORF">EZV62_003322</name>
</gene>
<proteinExistence type="predicted"/>
<dbReference type="PROSITE" id="PS50297">
    <property type="entry name" value="ANK_REP_REGION"/>
    <property type="match status" value="1"/>
</dbReference>
<keyword evidence="1" id="KW-0040">ANK repeat</keyword>
<dbReference type="SUPFAM" id="SSF48403">
    <property type="entry name" value="Ankyrin repeat"/>
    <property type="match status" value="1"/>
</dbReference>
<comment type="caution">
    <text evidence="3">The sequence shown here is derived from an EMBL/GenBank/DDBJ whole genome shotgun (WGS) entry which is preliminary data.</text>
</comment>
<keyword evidence="4" id="KW-1185">Reference proteome</keyword>
<dbReference type="SMART" id="SM00248">
    <property type="entry name" value="ANK"/>
    <property type="match status" value="4"/>
</dbReference>
<dbReference type="EMBL" id="VAHF01000002">
    <property type="protein sequence ID" value="TXG68387.1"/>
    <property type="molecule type" value="Genomic_DNA"/>
</dbReference>
<feature type="repeat" description="ANK" evidence="1">
    <location>
        <begin position="192"/>
        <end position="224"/>
    </location>
</feature>
<dbReference type="Pfam" id="PF12796">
    <property type="entry name" value="Ank_2"/>
    <property type="match status" value="1"/>
</dbReference>
<name>A0A5C7IGD6_9ROSI</name>
<evidence type="ECO:0000313" key="3">
    <source>
        <dbReference type="EMBL" id="TXG68387.1"/>
    </source>
</evidence>
<feature type="compositionally biased region" description="Polar residues" evidence="2">
    <location>
        <begin position="1"/>
        <end position="10"/>
    </location>
</feature>
<evidence type="ECO:0000256" key="2">
    <source>
        <dbReference type="SAM" id="MobiDB-lite"/>
    </source>
</evidence>
<dbReference type="Proteomes" id="UP000323000">
    <property type="component" value="Chromosome 2"/>
</dbReference>